<dbReference type="HOGENOM" id="CLU_3187518_0_0_10"/>
<proteinExistence type="predicted"/>
<dbReference type="Proteomes" id="UP000003460">
    <property type="component" value="Unassembled WGS sequence"/>
</dbReference>
<organism evidence="1 2">
    <name type="scientific">Alloprevotella tannerae ATCC 51259</name>
    <dbReference type="NCBI Taxonomy" id="626522"/>
    <lineage>
        <taxon>Bacteria</taxon>
        <taxon>Pseudomonadati</taxon>
        <taxon>Bacteroidota</taxon>
        <taxon>Bacteroidia</taxon>
        <taxon>Bacteroidales</taxon>
        <taxon>Prevotellaceae</taxon>
        <taxon>Alloprevotella</taxon>
    </lineage>
</organism>
<name>C9LFG3_9BACT</name>
<protein>
    <submittedName>
        <fullName evidence="1">Uncharacterized protein</fullName>
    </submittedName>
</protein>
<reference evidence="1" key="1">
    <citation type="submission" date="2009-09" db="EMBL/GenBank/DDBJ databases">
        <authorList>
            <person name="Weinstock G."/>
            <person name="Sodergren E."/>
            <person name="Clifton S."/>
            <person name="Fulton L."/>
            <person name="Fulton B."/>
            <person name="Courtney L."/>
            <person name="Fronick C."/>
            <person name="Harrison M."/>
            <person name="Strong C."/>
            <person name="Farmer C."/>
            <person name="Delahaunty K."/>
            <person name="Markovic C."/>
            <person name="Hall O."/>
            <person name="Minx P."/>
            <person name="Tomlinson C."/>
            <person name="Mitreva M."/>
            <person name="Nelson J."/>
            <person name="Hou S."/>
            <person name="Wollam A."/>
            <person name="Pepin K.H."/>
            <person name="Johnson M."/>
            <person name="Bhonagiri V."/>
            <person name="Nash W.E."/>
            <person name="Warren W."/>
            <person name="Chinwalla A."/>
            <person name="Mardis E.R."/>
            <person name="Wilson R.K."/>
        </authorList>
    </citation>
    <scope>NUCLEOTIDE SEQUENCE [LARGE SCALE GENOMIC DNA]</scope>
    <source>
        <strain evidence="1">ATCC 51259</strain>
    </source>
</reference>
<accession>C9LFG3</accession>
<dbReference type="AlphaFoldDB" id="C9LFG3"/>
<evidence type="ECO:0000313" key="1">
    <source>
        <dbReference type="EMBL" id="EEX72482.1"/>
    </source>
</evidence>
<sequence>MSHIFNYFCSLSAIYENAHVRLEQVGKMKNVRLEQLFVRLEQVGLG</sequence>
<gene>
    <name evidence="1" type="ORF">GCWU000325_00945</name>
</gene>
<evidence type="ECO:0000313" key="2">
    <source>
        <dbReference type="Proteomes" id="UP000003460"/>
    </source>
</evidence>
<keyword evidence="2" id="KW-1185">Reference proteome</keyword>
<dbReference type="EMBL" id="ACIJ02000016">
    <property type="protein sequence ID" value="EEX72482.1"/>
    <property type="molecule type" value="Genomic_DNA"/>
</dbReference>
<comment type="caution">
    <text evidence="1">The sequence shown here is derived from an EMBL/GenBank/DDBJ whole genome shotgun (WGS) entry which is preliminary data.</text>
</comment>